<comment type="caution">
    <text evidence="2">The sequence shown here is derived from an EMBL/GenBank/DDBJ whole genome shotgun (WGS) entry which is preliminary data.</text>
</comment>
<dbReference type="Gene3D" id="2.130.10.10">
    <property type="entry name" value="YVTN repeat-like/Quinoprotein amine dehydrogenase"/>
    <property type="match status" value="1"/>
</dbReference>
<gene>
    <name evidence="2" type="ORF">HRbin22_00991</name>
</gene>
<dbReference type="SUPFAM" id="SSF50969">
    <property type="entry name" value="YVTN repeat-like/Quinoprotein amine dehydrogenase"/>
    <property type="match status" value="1"/>
</dbReference>
<evidence type="ECO:0000256" key="1">
    <source>
        <dbReference type="SAM" id="MobiDB-lite"/>
    </source>
</evidence>
<evidence type="ECO:0000313" key="3">
    <source>
        <dbReference type="Proteomes" id="UP000236642"/>
    </source>
</evidence>
<dbReference type="EMBL" id="BEHY01000017">
    <property type="protein sequence ID" value="GBD08750.1"/>
    <property type="molecule type" value="Genomic_DNA"/>
</dbReference>
<dbReference type="InterPro" id="IPR011044">
    <property type="entry name" value="Quino_amine_DH_bsu"/>
</dbReference>
<dbReference type="InterPro" id="IPR015943">
    <property type="entry name" value="WD40/YVTN_repeat-like_dom_sf"/>
</dbReference>
<accession>A0A2H5Y5M9</accession>
<name>A0A2H5Y5M9_9CHLR</name>
<dbReference type="AlphaFoldDB" id="A0A2H5Y5M9"/>
<organism evidence="2 3">
    <name type="scientific">Candidatus Thermoflexus japonica</name>
    <dbReference type="NCBI Taxonomy" id="2035417"/>
    <lineage>
        <taxon>Bacteria</taxon>
        <taxon>Bacillati</taxon>
        <taxon>Chloroflexota</taxon>
        <taxon>Thermoflexia</taxon>
        <taxon>Thermoflexales</taxon>
        <taxon>Thermoflexaceae</taxon>
        <taxon>Thermoflexus</taxon>
    </lineage>
</organism>
<proteinExistence type="predicted"/>
<protein>
    <recommendedName>
        <fullName evidence="4">WD40 repeat domain-containing protein</fullName>
    </recommendedName>
</protein>
<reference evidence="3" key="1">
    <citation type="submission" date="2017-09" db="EMBL/GenBank/DDBJ databases">
        <title>Metaegenomics of thermophilic ammonia-oxidizing enrichment culture.</title>
        <authorList>
            <person name="Kato S."/>
            <person name="Suzuki K."/>
        </authorList>
    </citation>
    <scope>NUCLEOTIDE SEQUENCE [LARGE SCALE GENOMIC DNA]</scope>
</reference>
<sequence>MLRRRTRARSLIPIPVLALVLAIPSRNPLSSFWLAPEPDGWTLIFRPALASAVVAPQGEWIWLAFQRDGIIDALAVEGRSGRVRAHIRMGTPGCCLPPPLAMTPDGRWALVGGDAVWVYSPELGKRHLLRIEPSDTVIALAIAPDGQVAAGVTLKGRVLMFDPVQGVILRRWDPAPGRREVPGIAFAPDGRELWIAWNRRLEAWSLPALTARAIRPLPFDGTLVLTAIAPEGTWGLALGYRGEVLEGWILRREDLALQRIAPLGSLTLPRLRPIRGASRSTACGNPSPSRSGRIGGSARRSDGRTPGRWRGGSSKRSARNPKRGSLPAAS</sequence>
<evidence type="ECO:0008006" key="4">
    <source>
        <dbReference type="Google" id="ProtNLM"/>
    </source>
</evidence>
<evidence type="ECO:0000313" key="2">
    <source>
        <dbReference type="EMBL" id="GBD08750.1"/>
    </source>
</evidence>
<dbReference type="Proteomes" id="UP000236642">
    <property type="component" value="Unassembled WGS sequence"/>
</dbReference>
<feature type="region of interest" description="Disordered" evidence="1">
    <location>
        <begin position="277"/>
        <end position="330"/>
    </location>
</feature>
<feature type="compositionally biased region" description="Low complexity" evidence="1">
    <location>
        <begin position="284"/>
        <end position="298"/>
    </location>
</feature>